<dbReference type="PANTHER" id="PTHR11839:SF18">
    <property type="entry name" value="NUDIX HYDROLASE DOMAIN-CONTAINING PROTEIN"/>
    <property type="match status" value="1"/>
</dbReference>
<dbReference type="Gene3D" id="3.90.79.10">
    <property type="entry name" value="Nucleoside Triphosphate Pyrophosphohydrolase"/>
    <property type="match status" value="1"/>
</dbReference>
<evidence type="ECO:0000259" key="3">
    <source>
        <dbReference type="PROSITE" id="PS51462"/>
    </source>
</evidence>
<comment type="cofactor">
    <cofactor evidence="1">
        <name>Mg(2+)</name>
        <dbReference type="ChEBI" id="CHEBI:18420"/>
    </cofactor>
</comment>
<dbReference type="GO" id="GO:0006753">
    <property type="term" value="P:nucleoside phosphate metabolic process"/>
    <property type="evidence" value="ECO:0007669"/>
    <property type="project" value="TreeGrafter"/>
</dbReference>
<dbReference type="InterPro" id="IPR015797">
    <property type="entry name" value="NUDIX_hydrolase-like_dom_sf"/>
</dbReference>
<dbReference type="GO" id="GO:0016787">
    <property type="term" value="F:hydrolase activity"/>
    <property type="evidence" value="ECO:0007669"/>
    <property type="project" value="UniProtKB-KW"/>
</dbReference>
<gene>
    <name evidence="4" type="ORF">METZ01_LOCUS284334</name>
</gene>
<sequence length="172" mass="19338">MLTGERTTIYRGRIVDLGLETIRRANGELSTVEIVRHPGGAGIVALDQEHRVCLLRQYRLAISRWIWEIPAGLMENNEAPLTTAKRELREEAGLEAERWRSLGSILPAPGFCNEEIFLYEAQDITFVGSSPDIDEQFEIHWKQLAEAINMASNGQISDSKTIVALFRANQMG</sequence>
<proteinExistence type="predicted"/>
<dbReference type="EMBL" id="UINC01084645">
    <property type="protein sequence ID" value="SVC31480.1"/>
    <property type="molecule type" value="Genomic_DNA"/>
</dbReference>
<dbReference type="PROSITE" id="PS51462">
    <property type="entry name" value="NUDIX"/>
    <property type="match status" value="1"/>
</dbReference>
<dbReference type="PANTHER" id="PTHR11839">
    <property type="entry name" value="UDP/ADP-SUGAR PYROPHOSPHATASE"/>
    <property type="match status" value="1"/>
</dbReference>
<dbReference type="GO" id="GO:0005829">
    <property type="term" value="C:cytosol"/>
    <property type="evidence" value="ECO:0007669"/>
    <property type="project" value="TreeGrafter"/>
</dbReference>
<dbReference type="SUPFAM" id="SSF55811">
    <property type="entry name" value="Nudix"/>
    <property type="match status" value="1"/>
</dbReference>
<dbReference type="InterPro" id="IPR020084">
    <property type="entry name" value="NUDIX_hydrolase_CS"/>
</dbReference>
<dbReference type="CDD" id="cd03424">
    <property type="entry name" value="NUDIX_ADPRase_Nudt5_UGPPase_Nudt14"/>
    <property type="match status" value="1"/>
</dbReference>
<evidence type="ECO:0000256" key="1">
    <source>
        <dbReference type="ARBA" id="ARBA00001946"/>
    </source>
</evidence>
<reference evidence="4" key="1">
    <citation type="submission" date="2018-05" db="EMBL/GenBank/DDBJ databases">
        <authorList>
            <person name="Lanie J.A."/>
            <person name="Ng W.-L."/>
            <person name="Kazmierczak K.M."/>
            <person name="Andrzejewski T.M."/>
            <person name="Davidsen T.M."/>
            <person name="Wayne K.J."/>
            <person name="Tettelin H."/>
            <person name="Glass J.I."/>
            <person name="Rusch D."/>
            <person name="Podicherti R."/>
            <person name="Tsui H.-C.T."/>
            <person name="Winkler M.E."/>
        </authorList>
    </citation>
    <scope>NUCLEOTIDE SEQUENCE</scope>
</reference>
<name>A0A382L482_9ZZZZ</name>
<evidence type="ECO:0000256" key="2">
    <source>
        <dbReference type="ARBA" id="ARBA00022801"/>
    </source>
</evidence>
<dbReference type="GO" id="GO:0019693">
    <property type="term" value="P:ribose phosphate metabolic process"/>
    <property type="evidence" value="ECO:0007669"/>
    <property type="project" value="TreeGrafter"/>
</dbReference>
<accession>A0A382L482</accession>
<organism evidence="4">
    <name type="scientific">marine metagenome</name>
    <dbReference type="NCBI Taxonomy" id="408172"/>
    <lineage>
        <taxon>unclassified sequences</taxon>
        <taxon>metagenomes</taxon>
        <taxon>ecological metagenomes</taxon>
    </lineage>
</organism>
<feature type="domain" description="Nudix hydrolase" evidence="3">
    <location>
        <begin position="35"/>
        <end position="164"/>
    </location>
</feature>
<evidence type="ECO:0000313" key="4">
    <source>
        <dbReference type="EMBL" id="SVC31480.1"/>
    </source>
</evidence>
<protein>
    <recommendedName>
        <fullName evidence="3">Nudix hydrolase domain-containing protein</fullName>
    </recommendedName>
</protein>
<keyword evidence="2" id="KW-0378">Hydrolase</keyword>
<dbReference type="AlphaFoldDB" id="A0A382L482"/>
<dbReference type="InterPro" id="IPR000086">
    <property type="entry name" value="NUDIX_hydrolase_dom"/>
</dbReference>
<dbReference type="Pfam" id="PF00293">
    <property type="entry name" value="NUDIX"/>
    <property type="match status" value="1"/>
</dbReference>
<dbReference type="PROSITE" id="PS00893">
    <property type="entry name" value="NUDIX_BOX"/>
    <property type="match status" value="1"/>
</dbReference>